<dbReference type="Pfam" id="PF01850">
    <property type="entry name" value="PIN"/>
    <property type="match status" value="1"/>
</dbReference>
<feature type="binding site" evidence="8">
    <location>
        <position position="97"/>
    </location>
    <ligand>
        <name>Mg(2+)</name>
        <dbReference type="ChEBI" id="CHEBI:18420"/>
    </ligand>
</feature>
<evidence type="ECO:0000256" key="7">
    <source>
        <dbReference type="ARBA" id="ARBA00038093"/>
    </source>
</evidence>
<sequence>MIRYLVDSSALWRILRDGGVRAAWQEAISNGAVGSCQPQRCEFKRSARDRDEFDAMSRMFEDLYPDVAVHKSAWKWMDSVQYRLSAKGKHRGLSVVDLVVAATAAYHGLIVLHDDNDFATVVTEAPDLSERNVNRLP</sequence>
<dbReference type="OrthoDB" id="5185254at2"/>
<dbReference type="EMBL" id="CP001778">
    <property type="protein sequence ID" value="ADD43744.1"/>
    <property type="molecule type" value="Genomic_DNA"/>
</dbReference>
<organism evidence="10 11">
    <name type="scientific">Stackebrandtia nassauensis (strain DSM 44728 / CIP 108903 / NRRL B-16338 / NBRC 102104 / LLR-40K-21)</name>
    <dbReference type="NCBI Taxonomy" id="446470"/>
    <lineage>
        <taxon>Bacteria</taxon>
        <taxon>Bacillati</taxon>
        <taxon>Actinomycetota</taxon>
        <taxon>Actinomycetes</taxon>
        <taxon>Glycomycetales</taxon>
        <taxon>Glycomycetaceae</taxon>
        <taxon>Stackebrandtia</taxon>
    </lineage>
</organism>
<evidence type="ECO:0000256" key="6">
    <source>
        <dbReference type="ARBA" id="ARBA00022842"/>
    </source>
</evidence>
<evidence type="ECO:0000256" key="1">
    <source>
        <dbReference type="ARBA" id="ARBA00001946"/>
    </source>
</evidence>
<feature type="binding site" evidence="8">
    <location>
        <position position="7"/>
    </location>
    <ligand>
        <name>Mg(2+)</name>
        <dbReference type="ChEBI" id="CHEBI:18420"/>
    </ligand>
</feature>
<keyword evidence="2 8" id="KW-1277">Toxin-antitoxin system</keyword>
<dbReference type="AlphaFoldDB" id="D3Q0Z4"/>
<reference evidence="10 11" key="1">
    <citation type="journal article" date="2009" name="Stand. Genomic Sci.">
        <title>Complete genome sequence of Stackebrandtia nassauensis type strain (LLR-40K-21).</title>
        <authorList>
            <person name="Munk C."/>
            <person name="Lapidus A."/>
            <person name="Copeland A."/>
            <person name="Jando M."/>
            <person name="Mayilraj S."/>
            <person name="Glavina Del Rio T."/>
            <person name="Nolan M."/>
            <person name="Chen F."/>
            <person name="Lucas S."/>
            <person name="Tice H."/>
            <person name="Cheng J.F."/>
            <person name="Han C."/>
            <person name="Detter J.C."/>
            <person name="Bruce D."/>
            <person name="Goodwin L."/>
            <person name="Chain P."/>
            <person name="Pitluck S."/>
            <person name="Goker M."/>
            <person name="Ovchinikova G."/>
            <person name="Pati A."/>
            <person name="Ivanova N."/>
            <person name="Mavromatis K."/>
            <person name="Chen A."/>
            <person name="Palaniappan K."/>
            <person name="Land M."/>
            <person name="Hauser L."/>
            <person name="Chang Y.J."/>
            <person name="Jeffries C.D."/>
            <person name="Bristow J."/>
            <person name="Eisen J.A."/>
            <person name="Markowitz V."/>
            <person name="Hugenholtz P."/>
            <person name="Kyrpides N.C."/>
            <person name="Klenk H.P."/>
        </authorList>
    </citation>
    <scope>NUCLEOTIDE SEQUENCE [LARGE SCALE GENOMIC DNA]</scope>
    <source>
        <strain evidence="11">DSM 44728 / CIP 108903 / NRRL B-16338 / NBRC 102104 / LLR-40K-21</strain>
    </source>
</reference>
<dbReference type="Gene3D" id="3.40.50.1010">
    <property type="entry name" value="5'-nuclease"/>
    <property type="match status" value="1"/>
</dbReference>
<evidence type="ECO:0000313" key="10">
    <source>
        <dbReference type="EMBL" id="ADD43744.1"/>
    </source>
</evidence>
<dbReference type="GO" id="GO:0004540">
    <property type="term" value="F:RNA nuclease activity"/>
    <property type="evidence" value="ECO:0007669"/>
    <property type="project" value="InterPro"/>
</dbReference>
<dbReference type="KEGG" id="sna:Snas_4093"/>
<dbReference type="GO" id="GO:0090729">
    <property type="term" value="F:toxin activity"/>
    <property type="evidence" value="ECO:0007669"/>
    <property type="project" value="UniProtKB-KW"/>
</dbReference>
<comment type="function">
    <text evidence="8">Toxic component of a toxin-antitoxin (TA) system. An RNase.</text>
</comment>
<name>D3Q0Z4_STANL</name>
<dbReference type="HOGENOM" id="CLU_118482_4_0_11"/>
<dbReference type="EC" id="3.1.-.-" evidence="8"/>
<dbReference type="GO" id="GO:0000287">
    <property type="term" value="F:magnesium ion binding"/>
    <property type="evidence" value="ECO:0007669"/>
    <property type="project" value="UniProtKB-UniRule"/>
</dbReference>
<keyword evidence="5 8" id="KW-0378">Hydrolase</keyword>
<dbReference type="Proteomes" id="UP000000844">
    <property type="component" value="Chromosome"/>
</dbReference>
<comment type="similarity">
    <text evidence="7 8">Belongs to the PINc/VapC protein family.</text>
</comment>
<evidence type="ECO:0000259" key="9">
    <source>
        <dbReference type="Pfam" id="PF01850"/>
    </source>
</evidence>
<evidence type="ECO:0000256" key="2">
    <source>
        <dbReference type="ARBA" id="ARBA00022649"/>
    </source>
</evidence>
<evidence type="ECO:0000256" key="8">
    <source>
        <dbReference type="HAMAP-Rule" id="MF_00265"/>
    </source>
</evidence>
<dbReference type="PANTHER" id="PTHR33653">
    <property type="entry name" value="RIBONUCLEASE VAPC2"/>
    <property type="match status" value="1"/>
</dbReference>
<keyword evidence="8" id="KW-0800">Toxin</keyword>
<keyword evidence="3 8" id="KW-0540">Nuclease</keyword>
<dbReference type="HAMAP" id="MF_00265">
    <property type="entry name" value="VapC_Nob1"/>
    <property type="match status" value="1"/>
</dbReference>
<dbReference type="InterPro" id="IPR022907">
    <property type="entry name" value="VapC_family"/>
</dbReference>
<keyword evidence="4 8" id="KW-0479">Metal-binding</keyword>
<proteinExistence type="inferred from homology"/>
<dbReference type="InterPro" id="IPR029060">
    <property type="entry name" value="PIN-like_dom_sf"/>
</dbReference>
<evidence type="ECO:0000256" key="4">
    <source>
        <dbReference type="ARBA" id="ARBA00022723"/>
    </source>
</evidence>
<keyword evidence="6 8" id="KW-0460">Magnesium</keyword>
<evidence type="ECO:0000256" key="3">
    <source>
        <dbReference type="ARBA" id="ARBA00022722"/>
    </source>
</evidence>
<dbReference type="RefSeq" id="WP_013019315.1">
    <property type="nucleotide sequence ID" value="NC_013947.1"/>
</dbReference>
<dbReference type="InterPro" id="IPR050556">
    <property type="entry name" value="Type_II_TA_system_RNase"/>
</dbReference>
<accession>D3Q0Z4</accession>
<keyword evidence="11" id="KW-1185">Reference proteome</keyword>
<feature type="domain" description="PIN" evidence="9">
    <location>
        <begin position="4"/>
        <end position="121"/>
    </location>
</feature>
<dbReference type="SUPFAM" id="SSF88723">
    <property type="entry name" value="PIN domain-like"/>
    <property type="match status" value="1"/>
</dbReference>
<protein>
    <recommendedName>
        <fullName evidence="8">Ribonuclease VapC</fullName>
        <shortName evidence="8">RNase VapC</shortName>
        <ecNumber evidence="8">3.1.-.-</ecNumber>
    </recommendedName>
    <alternativeName>
        <fullName evidence="8">Toxin VapC</fullName>
    </alternativeName>
</protein>
<dbReference type="PANTHER" id="PTHR33653:SF1">
    <property type="entry name" value="RIBONUCLEASE VAPC2"/>
    <property type="match status" value="1"/>
</dbReference>
<dbReference type="GO" id="GO:0016787">
    <property type="term" value="F:hydrolase activity"/>
    <property type="evidence" value="ECO:0007669"/>
    <property type="project" value="UniProtKB-KW"/>
</dbReference>
<dbReference type="eggNOG" id="COG1487">
    <property type="taxonomic scope" value="Bacteria"/>
</dbReference>
<evidence type="ECO:0000313" key="11">
    <source>
        <dbReference type="Proteomes" id="UP000000844"/>
    </source>
</evidence>
<dbReference type="STRING" id="446470.Snas_4093"/>
<gene>
    <name evidence="8" type="primary">vapC</name>
    <name evidence="10" type="ordered locus">Snas_4093</name>
</gene>
<comment type="cofactor">
    <cofactor evidence="1 8">
        <name>Mg(2+)</name>
        <dbReference type="ChEBI" id="CHEBI:18420"/>
    </cofactor>
</comment>
<evidence type="ECO:0000256" key="5">
    <source>
        <dbReference type="ARBA" id="ARBA00022801"/>
    </source>
</evidence>
<dbReference type="InterPro" id="IPR002716">
    <property type="entry name" value="PIN_dom"/>
</dbReference>